<gene>
    <name evidence="6" type="ORF">GA0116948_113118</name>
</gene>
<evidence type="ECO:0000313" key="7">
    <source>
        <dbReference type="Proteomes" id="UP000242818"/>
    </source>
</evidence>
<proteinExistence type="predicted"/>
<dbReference type="SUPFAM" id="SSF103473">
    <property type="entry name" value="MFS general substrate transporter"/>
    <property type="match status" value="1"/>
</dbReference>
<dbReference type="STRING" id="1335309.GA0116948_113118"/>
<reference evidence="6 7" key="1">
    <citation type="submission" date="2016-08" db="EMBL/GenBank/DDBJ databases">
        <authorList>
            <person name="Seilhamer J.J."/>
        </authorList>
    </citation>
    <scope>NUCLEOTIDE SEQUENCE [LARGE SCALE GENOMIC DNA]</scope>
    <source>
        <strain evidence="6 7">A37T2</strain>
    </source>
</reference>
<dbReference type="AlphaFoldDB" id="A0A1C4FEE0"/>
<comment type="subcellular location">
    <subcellularLocation>
        <location evidence="1">Membrane</location>
        <topology evidence="1">Multi-pass membrane protein</topology>
    </subcellularLocation>
</comment>
<dbReference type="RefSeq" id="WP_089714216.1">
    <property type="nucleotide sequence ID" value="NZ_FMAR01000013.1"/>
</dbReference>
<dbReference type="Proteomes" id="UP000242818">
    <property type="component" value="Unassembled WGS sequence"/>
</dbReference>
<dbReference type="GO" id="GO:0016020">
    <property type="term" value="C:membrane"/>
    <property type="evidence" value="ECO:0007669"/>
    <property type="project" value="UniProtKB-SubCell"/>
</dbReference>
<evidence type="ECO:0000256" key="4">
    <source>
        <dbReference type="ARBA" id="ARBA00023136"/>
    </source>
</evidence>
<keyword evidence="2 5" id="KW-0812">Transmembrane</keyword>
<dbReference type="PANTHER" id="PTHR23507:SF1">
    <property type="entry name" value="FI18259P1-RELATED"/>
    <property type="match status" value="1"/>
</dbReference>
<accession>A0A1C4FEE0</accession>
<keyword evidence="4 5" id="KW-0472">Membrane</keyword>
<evidence type="ECO:0000256" key="1">
    <source>
        <dbReference type="ARBA" id="ARBA00004141"/>
    </source>
</evidence>
<dbReference type="EMBL" id="FMAR01000013">
    <property type="protein sequence ID" value="SCC54232.1"/>
    <property type="molecule type" value="Genomic_DNA"/>
</dbReference>
<evidence type="ECO:0000313" key="6">
    <source>
        <dbReference type="EMBL" id="SCC54232.1"/>
    </source>
</evidence>
<protein>
    <submittedName>
        <fullName evidence="6">MFS transporter, DHA1 family, tetracycline resistance protein</fullName>
    </submittedName>
</protein>
<evidence type="ECO:0000256" key="5">
    <source>
        <dbReference type="SAM" id="Phobius"/>
    </source>
</evidence>
<dbReference type="OrthoDB" id="9793283at2"/>
<feature type="transmembrane region" description="Helical" evidence="5">
    <location>
        <begin position="12"/>
        <end position="33"/>
    </location>
</feature>
<evidence type="ECO:0000256" key="3">
    <source>
        <dbReference type="ARBA" id="ARBA00022989"/>
    </source>
</evidence>
<keyword evidence="7" id="KW-1185">Reference proteome</keyword>
<dbReference type="InterPro" id="IPR036259">
    <property type="entry name" value="MFS_trans_sf"/>
</dbReference>
<dbReference type="PANTHER" id="PTHR23507">
    <property type="entry name" value="ZGC:174356"/>
    <property type="match status" value="1"/>
</dbReference>
<sequence>MIILKVGHKTAAYAVLLFYLVGMALFNIAYQGWMMFDILVLYCLGGLAGPALQGIISTQVPPSEQGELQCTLTGIMNITAIMGPPLMTNLFKWFTQPQFSIFFPGAHFLSAAGFCFISLLLAFRSLRHYVAPK</sequence>
<dbReference type="Gene3D" id="1.20.1250.20">
    <property type="entry name" value="MFS general substrate transporter like domains"/>
    <property type="match status" value="1"/>
</dbReference>
<feature type="transmembrane region" description="Helical" evidence="5">
    <location>
        <begin position="99"/>
        <end position="123"/>
    </location>
</feature>
<name>A0A1C4FEE0_9BACT</name>
<keyword evidence="3 5" id="KW-1133">Transmembrane helix</keyword>
<organism evidence="6 7">
    <name type="scientific">Chitinophaga costaii</name>
    <dbReference type="NCBI Taxonomy" id="1335309"/>
    <lineage>
        <taxon>Bacteria</taxon>
        <taxon>Pseudomonadati</taxon>
        <taxon>Bacteroidota</taxon>
        <taxon>Chitinophagia</taxon>
        <taxon>Chitinophagales</taxon>
        <taxon>Chitinophagaceae</taxon>
        <taxon>Chitinophaga</taxon>
    </lineage>
</organism>
<evidence type="ECO:0000256" key="2">
    <source>
        <dbReference type="ARBA" id="ARBA00022692"/>
    </source>
</evidence>